<keyword evidence="2" id="KW-1185">Reference proteome</keyword>
<sequence>MYGLHAEGRHGLRLMKGLCNFVHNVGRDDRGCAAVVAEKLMEAKRGEPSDWSSTRSSSPVIFVDPRDF</sequence>
<dbReference type="EMBL" id="JBEDUW010000006">
    <property type="protein sequence ID" value="KAK9922962.1"/>
    <property type="molecule type" value="Genomic_DNA"/>
</dbReference>
<accession>A0AAW1WEK8</accession>
<gene>
    <name evidence="1" type="ORF">M0R45_031398</name>
</gene>
<evidence type="ECO:0000313" key="2">
    <source>
        <dbReference type="Proteomes" id="UP001457282"/>
    </source>
</evidence>
<dbReference type="PANTHER" id="PTHR47370:SF6">
    <property type="entry name" value="N-ACETYLTRANSFERASE HLS1-RELATED"/>
    <property type="match status" value="1"/>
</dbReference>
<reference evidence="1 2" key="1">
    <citation type="journal article" date="2023" name="G3 (Bethesda)">
        <title>A chromosome-length genome assembly and annotation of blackberry (Rubus argutus, cv. 'Hillquist').</title>
        <authorList>
            <person name="Bruna T."/>
            <person name="Aryal R."/>
            <person name="Dudchenko O."/>
            <person name="Sargent D.J."/>
            <person name="Mead D."/>
            <person name="Buti M."/>
            <person name="Cavallini A."/>
            <person name="Hytonen T."/>
            <person name="Andres J."/>
            <person name="Pham M."/>
            <person name="Weisz D."/>
            <person name="Mascagni F."/>
            <person name="Usai G."/>
            <person name="Natali L."/>
            <person name="Bassil N."/>
            <person name="Fernandez G.E."/>
            <person name="Lomsadze A."/>
            <person name="Armour M."/>
            <person name="Olukolu B."/>
            <person name="Poorten T."/>
            <person name="Britton C."/>
            <person name="Davik J."/>
            <person name="Ashrafi H."/>
            <person name="Aiden E.L."/>
            <person name="Borodovsky M."/>
            <person name="Worthington M."/>
        </authorList>
    </citation>
    <scope>NUCLEOTIDE SEQUENCE [LARGE SCALE GENOMIC DNA]</scope>
    <source>
        <strain evidence="1">PI 553951</strain>
    </source>
</reference>
<dbReference type="Proteomes" id="UP001457282">
    <property type="component" value="Unassembled WGS sequence"/>
</dbReference>
<protein>
    <submittedName>
        <fullName evidence="1">Uncharacterized protein</fullName>
    </submittedName>
</protein>
<evidence type="ECO:0000313" key="1">
    <source>
        <dbReference type="EMBL" id="KAK9922962.1"/>
    </source>
</evidence>
<comment type="caution">
    <text evidence="1">The sequence shown here is derived from an EMBL/GenBank/DDBJ whole genome shotgun (WGS) entry which is preliminary data.</text>
</comment>
<proteinExistence type="predicted"/>
<name>A0AAW1WEK8_RUBAR</name>
<dbReference type="PANTHER" id="PTHR47370">
    <property type="entry name" value="ACYL-COA N-ACYLTRANSFERASES (NAT) SUPERFAMILY PROTEIN"/>
    <property type="match status" value="1"/>
</dbReference>
<dbReference type="AlphaFoldDB" id="A0AAW1WEK8"/>
<organism evidence="1 2">
    <name type="scientific">Rubus argutus</name>
    <name type="common">Southern blackberry</name>
    <dbReference type="NCBI Taxonomy" id="59490"/>
    <lineage>
        <taxon>Eukaryota</taxon>
        <taxon>Viridiplantae</taxon>
        <taxon>Streptophyta</taxon>
        <taxon>Embryophyta</taxon>
        <taxon>Tracheophyta</taxon>
        <taxon>Spermatophyta</taxon>
        <taxon>Magnoliopsida</taxon>
        <taxon>eudicotyledons</taxon>
        <taxon>Gunneridae</taxon>
        <taxon>Pentapetalae</taxon>
        <taxon>rosids</taxon>
        <taxon>fabids</taxon>
        <taxon>Rosales</taxon>
        <taxon>Rosaceae</taxon>
        <taxon>Rosoideae</taxon>
        <taxon>Rosoideae incertae sedis</taxon>
        <taxon>Rubus</taxon>
    </lineage>
</organism>
<dbReference type="InterPro" id="IPR052810">
    <property type="entry name" value="Plant_NAT"/>
</dbReference>